<gene>
    <name evidence="3" type="ORF">JD82_01184</name>
</gene>
<accession>A0A660CEI3</accession>
<evidence type="ECO:0000313" key="4">
    <source>
        <dbReference type="Proteomes" id="UP000317303"/>
    </source>
</evidence>
<dbReference type="AlphaFoldDB" id="A0A660CEI3"/>
<dbReference type="NCBIfam" id="TIGR03559">
    <property type="entry name" value="F420_Rv3520c"/>
    <property type="match status" value="1"/>
</dbReference>
<comment type="caution">
    <text evidence="3">The sequence shown here is derived from an EMBL/GenBank/DDBJ whole genome shotgun (WGS) entry which is preliminary data.</text>
</comment>
<dbReference type="Proteomes" id="UP000317303">
    <property type="component" value="Unassembled WGS sequence"/>
</dbReference>
<evidence type="ECO:0000313" key="3">
    <source>
        <dbReference type="EMBL" id="TWH19361.1"/>
    </source>
</evidence>
<reference evidence="3 4" key="1">
    <citation type="submission" date="2019-07" db="EMBL/GenBank/DDBJ databases">
        <title>R&amp;d 2014.</title>
        <authorList>
            <person name="Klenk H.-P."/>
        </authorList>
    </citation>
    <scope>NUCLEOTIDE SEQUENCE [LARGE SCALE GENOMIC DNA]</scope>
    <source>
        <strain evidence="3 4">DSM 43194</strain>
    </source>
</reference>
<keyword evidence="4" id="KW-1185">Reference proteome</keyword>
<dbReference type="InterPro" id="IPR019951">
    <property type="entry name" value="F420_OxRdatse_Rv3520c_pred"/>
</dbReference>
<dbReference type="InterPro" id="IPR050564">
    <property type="entry name" value="F420-G6PD/mer"/>
</dbReference>
<dbReference type="InterPro" id="IPR011251">
    <property type="entry name" value="Luciferase-like_dom"/>
</dbReference>
<evidence type="ECO:0000256" key="1">
    <source>
        <dbReference type="ARBA" id="ARBA00023002"/>
    </source>
</evidence>
<dbReference type="CDD" id="cd01097">
    <property type="entry name" value="Tetrahydromethanopterin_reductase"/>
    <property type="match status" value="1"/>
</dbReference>
<dbReference type="GO" id="GO:0016705">
    <property type="term" value="F:oxidoreductase activity, acting on paired donors, with incorporation or reduction of molecular oxygen"/>
    <property type="evidence" value="ECO:0007669"/>
    <property type="project" value="InterPro"/>
</dbReference>
<dbReference type="Gene3D" id="3.20.20.30">
    <property type="entry name" value="Luciferase-like domain"/>
    <property type="match status" value="1"/>
</dbReference>
<keyword evidence="1" id="KW-0560">Oxidoreductase</keyword>
<evidence type="ECO:0000259" key="2">
    <source>
        <dbReference type="Pfam" id="PF00296"/>
    </source>
</evidence>
<sequence length="352" mass="37305">MSAPVRLGVNLGYWGAGNDASNLTLAKHADELGFSVVWVAEAYGSDAPTVLSWIAAQTSRIDVGSAVLQIPARTPAMTAMTAATLDSLSGGRFRLGLGVSGPQVSEGWHGVRFTAPLGRTREYIDIVRTAMRREKVAYDGAHFQLPLPDGPGKALRLTVHPVRDEVPVYLAAIGPKNIELTGEIADGWLPVFFSPEHSAEQLGQLRAGAEKAGRSLESFDIAPTVPLVPGDDWRVCADSVRAYAALYLGGMGSKEKNFYNRLAARMGFEAEAAEVQEKFLAKDHAGAMAAVPAEFLDATSLLGPKERIAERMAAFAEAGVTTMTVSPFVAPEQGKDALRTAVDALELSGVAG</sequence>
<dbReference type="SUPFAM" id="SSF51679">
    <property type="entry name" value="Bacterial luciferase-like"/>
    <property type="match status" value="1"/>
</dbReference>
<dbReference type="PANTHER" id="PTHR43244:SF1">
    <property type="entry name" value="5,10-METHYLENETETRAHYDROMETHANOPTERIN REDUCTASE"/>
    <property type="match status" value="1"/>
</dbReference>
<dbReference type="InterPro" id="IPR036661">
    <property type="entry name" value="Luciferase-like_sf"/>
</dbReference>
<name>A0A660CEI3_9PSEU</name>
<proteinExistence type="predicted"/>
<dbReference type="PANTHER" id="PTHR43244">
    <property type="match status" value="1"/>
</dbReference>
<feature type="domain" description="Luciferase-like" evidence="2">
    <location>
        <begin position="21"/>
        <end position="321"/>
    </location>
</feature>
<dbReference type="EMBL" id="VLJV01000001">
    <property type="protein sequence ID" value="TWH19361.1"/>
    <property type="molecule type" value="Genomic_DNA"/>
</dbReference>
<dbReference type="Pfam" id="PF00296">
    <property type="entry name" value="Bac_luciferase"/>
    <property type="match status" value="1"/>
</dbReference>
<organism evidence="3 4">
    <name type="scientific">Prauserella rugosa</name>
    <dbReference type="NCBI Taxonomy" id="43354"/>
    <lineage>
        <taxon>Bacteria</taxon>
        <taxon>Bacillati</taxon>
        <taxon>Actinomycetota</taxon>
        <taxon>Actinomycetes</taxon>
        <taxon>Pseudonocardiales</taxon>
        <taxon>Pseudonocardiaceae</taxon>
        <taxon>Prauserella</taxon>
    </lineage>
</organism>
<protein>
    <submittedName>
        <fullName evidence="3">F420-dependent oxidoreductase-like protein</fullName>
    </submittedName>
</protein>